<dbReference type="RefSeq" id="WP_209812356.1">
    <property type="nucleotide sequence ID" value="NZ_JAGGKT010000020.1"/>
</dbReference>
<sequence>MQIFKIIVLISLAVISLILASNAIPIMLALVTAILLEPIVKLWMRWFRMNRLFSVATTFILFLLFMGAFTYWASTVLIVQSMGFAQRLPALSQHFFEWAESYVLEWEHYYATLPPETVFTIQQVLLSLKNSAITFATSITRWLFSSVAALPELLLVSLVYLVGLFLISLDLPKIRIVFLRLFSRSGREKVELVLNELSRAFVGFVGAQLVLSLLTFLITVAGLMILNVKYVFVISLLIVLVDILPILGTGSFLVPWAAYSYLALNNSHLAIGLVILFLVITVFRRTIEPKILGTSLGISALAALTSLYIGFQLLGFIGMILGPAVVIIFEALRKAGFLKIKINF</sequence>
<feature type="transmembrane region" description="Helical" evidence="6">
    <location>
        <begin position="232"/>
        <end position="257"/>
    </location>
</feature>
<keyword evidence="8" id="KW-1185">Reference proteome</keyword>
<dbReference type="PANTHER" id="PTHR21716:SF68">
    <property type="entry name" value="TRANSPORT PROTEIN YTVI-RELATED"/>
    <property type="match status" value="1"/>
</dbReference>
<name>A0ABS4GVQ3_9BACL</name>
<keyword evidence="3 6" id="KW-0812">Transmembrane</keyword>
<dbReference type="InterPro" id="IPR014227">
    <property type="entry name" value="YtvI-like"/>
</dbReference>
<protein>
    <submittedName>
        <fullName evidence="7">Sporulation integral membrane protein YtvI</fullName>
    </submittedName>
</protein>
<feature type="transmembrane region" description="Helical" evidence="6">
    <location>
        <begin position="52"/>
        <end position="73"/>
    </location>
</feature>
<dbReference type="Pfam" id="PF01594">
    <property type="entry name" value="AI-2E_transport"/>
    <property type="match status" value="1"/>
</dbReference>
<evidence type="ECO:0000256" key="6">
    <source>
        <dbReference type="SAM" id="Phobius"/>
    </source>
</evidence>
<evidence type="ECO:0000313" key="7">
    <source>
        <dbReference type="EMBL" id="MBP1934355.1"/>
    </source>
</evidence>
<organism evidence="7 8">
    <name type="scientific">Ammoniphilus resinae</name>
    <dbReference type="NCBI Taxonomy" id="861532"/>
    <lineage>
        <taxon>Bacteria</taxon>
        <taxon>Bacillati</taxon>
        <taxon>Bacillota</taxon>
        <taxon>Bacilli</taxon>
        <taxon>Bacillales</taxon>
        <taxon>Paenibacillaceae</taxon>
        <taxon>Aneurinibacillus group</taxon>
        <taxon>Ammoniphilus</taxon>
    </lineage>
</organism>
<feature type="transmembrane region" description="Helical" evidence="6">
    <location>
        <begin position="153"/>
        <end position="179"/>
    </location>
</feature>
<feature type="transmembrane region" description="Helical" evidence="6">
    <location>
        <begin position="307"/>
        <end position="332"/>
    </location>
</feature>
<feature type="transmembrane region" description="Helical" evidence="6">
    <location>
        <begin position="6"/>
        <end position="31"/>
    </location>
</feature>
<proteinExistence type="inferred from homology"/>
<keyword evidence="4 6" id="KW-1133">Transmembrane helix</keyword>
<evidence type="ECO:0000256" key="1">
    <source>
        <dbReference type="ARBA" id="ARBA00004141"/>
    </source>
</evidence>
<keyword evidence="5 6" id="KW-0472">Membrane</keyword>
<reference evidence="7 8" key="1">
    <citation type="submission" date="2021-03" db="EMBL/GenBank/DDBJ databases">
        <title>Genomic Encyclopedia of Type Strains, Phase IV (KMG-IV): sequencing the most valuable type-strain genomes for metagenomic binning, comparative biology and taxonomic classification.</title>
        <authorList>
            <person name="Goeker M."/>
        </authorList>
    </citation>
    <scope>NUCLEOTIDE SEQUENCE [LARGE SCALE GENOMIC DNA]</scope>
    <source>
        <strain evidence="7 8">DSM 24738</strain>
    </source>
</reference>
<feature type="transmembrane region" description="Helical" evidence="6">
    <location>
        <begin position="269"/>
        <end position="287"/>
    </location>
</feature>
<dbReference type="Proteomes" id="UP001519343">
    <property type="component" value="Unassembled WGS sequence"/>
</dbReference>
<evidence type="ECO:0000256" key="4">
    <source>
        <dbReference type="ARBA" id="ARBA00022989"/>
    </source>
</evidence>
<comment type="similarity">
    <text evidence="2">Belongs to the autoinducer-2 exporter (AI-2E) (TC 2.A.86) family.</text>
</comment>
<gene>
    <name evidence="7" type="ORF">J2Z37_004375</name>
</gene>
<evidence type="ECO:0000313" key="8">
    <source>
        <dbReference type="Proteomes" id="UP001519343"/>
    </source>
</evidence>
<comment type="subcellular location">
    <subcellularLocation>
        <location evidence="1">Membrane</location>
        <topology evidence="1">Multi-pass membrane protein</topology>
    </subcellularLocation>
</comment>
<evidence type="ECO:0000256" key="3">
    <source>
        <dbReference type="ARBA" id="ARBA00022692"/>
    </source>
</evidence>
<dbReference type="NCBIfam" id="TIGR02872">
    <property type="entry name" value="spore_ytvI"/>
    <property type="match status" value="1"/>
</dbReference>
<evidence type="ECO:0000256" key="5">
    <source>
        <dbReference type="ARBA" id="ARBA00023136"/>
    </source>
</evidence>
<accession>A0ABS4GVQ3</accession>
<dbReference type="InterPro" id="IPR002549">
    <property type="entry name" value="AI-2E-like"/>
</dbReference>
<feature type="transmembrane region" description="Helical" evidence="6">
    <location>
        <begin position="200"/>
        <end position="226"/>
    </location>
</feature>
<dbReference type="PANTHER" id="PTHR21716">
    <property type="entry name" value="TRANSMEMBRANE PROTEIN"/>
    <property type="match status" value="1"/>
</dbReference>
<comment type="caution">
    <text evidence="7">The sequence shown here is derived from an EMBL/GenBank/DDBJ whole genome shotgun (WGS) entry which is preliminary data.</text>
</comment>
<dbReference type="EMBL" id="JAGGKT010000020">
    <property type="protein sequence ID" value="MBP1934355.1"/>
    <property type="molecule type" value="Genomic_DNA"/>
</dbReference>
<evidence type="ECO:0000256" key="2">
    <source>
        <dbReference type="ARBA" id="ARBA00009773"/>
    </source>
</evidence>